<dbReference type="EMBL" id="JAHRIP010047239">
    <property type="protein sequence ID" value="MEQ2298401.1"/>
    <property type="molecule type" value="Genomic_DNA"/>
</dbReference>
<gene>
    <name evidence="1" type="ORF">AMECASPLE_004894</name>
</gene>
<evidence type="ECO:0000313" key="1">
    <source>
        <dbReference type="EMBL" id="MEQ2298401.1"/>
    </source>
</evidence>
<protein>
    <submittedName>
        <fullName evidence="1">Uncharacterized protein</fullName>
    </submittedName>
</protein>
<sequence length="100" mass="11021">MHICTKVILKGCNRASFDLLLSHVSVMSWRHQGGGVGVSLDGGFNTRPLNDALYHWGAATALDHLMHPWPLAERLSCQDASLSFGLTCILDLLFNLQFVL</sequence>
<proteinExistence type="predicted"/>
<evidence type="ECO:0000313" key="2">
    <source>
        <dbReference type="Proteomes" id="UP001469553"/>
    </source>
</evidence>
<dbReference type="Proteomes" id="UP001469553">
    <property type="component" value="Unassembled WGS sequence"/>
</dbReference>
<name>A0ABV0YXI4_9TELE</name>
<organism evidence="1 2">
    <name type="scientific">Ameca splendens</name>
    <dbReference type="NCBI Taxonomy" id="208324"/>
    <lineage>
        <taxon>Eukaryota</taxon>
        <taxon>Metazoa</taxon>
        <taxon>Chordata</taxon>
        <taxon>Craniata</taxon>
        <taxon>Vertebrata</taxon>
        <taxon>Euteleostomi</taxon>
        <taxon>Actinopterygii</taxon>
        <taxon>Neopterygii</taxon>
        <taxon>Teleostei</taxon>
        <taxon>Neoteleostei</taxon>
        <taxon>Acanthomorphata</taxon>
        <taxon>Ovalentaria</taxon>
        <taxon>Atherinomorphae</taxon>
        <taxon>Cyprinodontiformes</taxon>
        <taxon>Goodeidae</taxon>
        <taxon>Ameca</taxon>
    </lineage>
</organism>
<accession>A0ABV0YXI4</accession>
<comment type="caution">
    <text evidence="1">The sequence shown here is derived from an EMBL/GenBank/DDBJ whole genome shotgun (WGS) entry which is preliminary data.</text>
</comment>
<keyword evidence="2" id="KW-1185">Reference proteome</keyword>
<reference evidence="1 2" key="1">
    <citation type="submission" date="2021-06" db="EMBL/GenBank/DDBJ databases">
        <authorList>
            <person name="Palmer J.M."/>
        </authorList>
    </citation>
    <scope>NUCLEOTIDE SEQUENCE [LARGE SCALE GENOMIC DNA]</scope>
    <source>
        <strain evidence="1 2">AS_MEX2019</strain>
        <tissue evidence="1">Muscle</tissue>
    </source>
</reference>